<sequence length="139" mass="15954">MLRRKFLKTVGLGVGAVTLPSLGAYAVPLNDATAGVILHQFNFLQLDKQGVARFVQDYYKINKNATLMIKLKMRLYYLLRTNAQQSQLVHSISTLYLLSTDFFQHKMDESRLIQYQGIYDVYRTPCAHPFTALYYPPAI</sequence>
<evidence type="ECO:0000313" key="3">
    <source>
        <dbReference type="Proteomes" id="UP000826188"/>
    </source>
</evidence>
<accession>A0ABS6WX53</accession>
<dbReference type="Proteomes" id="UP000826188">
    <property type="component" value="Unassembled WGS sequence"/>
</dbReference>
<protein>
    <recommendedName>
        <fullName evidence="4">Twin-arginine translocation signal domain-containing protein</fullName>
    </recommendedName>
</protein>
<evidence type="ECO:0008006" key="4">
    <source>
        <dbReference type="Google" id="ProtNLM"/>
    </source>
</evidence>
<proteinExistence type="predicted"/>
<reference evidence="2 3" key="1">
    <citation type="submission" date="2021-07" db="EMBL/GenBank/DDBJ databases">
        <title>Hymenobacter profundi sp. nov., isolated from deep-sea water.</title>
        <authorList>
            <person name="Kim M.K."/>
        </authorList>
    </citation>
    <scope>NUCLEOTIDE SEQUENCE [LARGE SCALE GENOMIC DNA]</scope>
    <source>
        <strain evidence="2 3">M2</strain>
    </source>
</reference>
<comment type="caution">
    <text evidence="2">The sequence shown here is derived from an EMBL/GenBank/DDBJ whole genome shotgun (WGS) entry which is preliminary data.</text>
</comment>
<evidence type="ECO:0000313" key="2">
    <source>
        <dbReference type="EMBL" id="MBW3128165.1"/>
    </source>
</evidence>
<feature type="chain" id="PRO_5045050083" description="Twin-arginine translocation signal domain-containing protein" evidence="1">
    <location>
        <begin position="27"/>
        <end position="139"/>
    </location>
</feature>
<organism evidence="2 3">
    <name type="scientific">Hymenobacter profundi</name>
    <dbReference type="NCBI Taxonomy" id="1982110"/>
    <lineage>
        <taxon>Bacteria</taxon>
        <taxon>Pseudomonadati</taxon>
        <taxon>Bacteroidota</taxon>
        <taxon>Cytophagia</taxon>
        <taxon>Cytophagales</taxon>
        <taxon>Hymenobacteraceae</taxon>
        <taxon>Hymenobacter</taxon>
    </lineage>
</organism>
<feature type="signal peptide" evidence="1">
    <location>
        <begin position="1"/>
        <end position="26"/>
    </location>
</feature>
<name>A0ABS6WX53_9BACT</name>
<dbReference type="PROSITE" id="PS51318">
    <property type="entry name" value="TAT"/>
    <property type="match status" value="1"/>
</dbReference>
<dbReference type="EMBL" id="JAHWGL010000016">
    <property type="protein sequence ID" value="MBW3128165.1"/>
    <property type="molecule type" value="Genomic_DNA"/>
</dbReference>
<dbReference type="RefSeq" id="WP_219157898.1">
    <property type="nucleotide sequence ID" value="NZ_JAHWGL010000016.1"/>
</dbReference>
<evidence type="ECO:0000256" key="1">
    <source>
        <dbReference type="SAM" id="SignalP"/>
    </source>
</evidence>
<keyword evidence="1" id="KW-0732">Signal</keyword>
<dbReference type="InterPro" id="IPR006311">
    <property type="entry name" value="TAT_signal"/>
</dbReference>
<keyword evidence="3" id="KW-1185">Reference proteome</keyword>
<gene>
    <name evidence="2" type="ORF">KYK14_06365</name>
</gene>